<keyword evidence="5" id="KW-0812">Transmembrane</keyword>
<protein>
    <recommendedName>
        <fullName evidence="3">Carboxylic ester hydrolase</fullName>
        <ecNumber evidence="3">3.1.1.-</ecNumber>
    </recommendedName>
</protein>
<evidence type="ECO:0000256" key="5">
    <source>
        <dbReference type="SAM" id="Phobius"/>
    </source>
</evidence>
<evidence type="ECO:0000313" key="8">
    <source>
        <dbReference type="Proteomes" id="UP000019487"/>
    </source>
</evidence>
<dbReference type="PROSITE" id="PS00122">
    <property type="entry name" value="CARBOXYLESTERASE_B_1"/>
    <property type="match status" value="1"/>
</dbReference>
<evidence type="ECO:0000256" key="3">
    <source>
        <dbReference type="RuleBase" id="RU361235"/>
    </source>
</evidence>
<dbReference type="STRING" id="1432307.W9CQI3"/>
<dbReference type="GO" id="GO:0016787">
    <property type="term" value="F:hydrolase activity"/>
    <property type="evidence" value="ECO:0007669"/>
    <property type="project" value="UniProtKB-KW"/>
</dbReference>
<feature type="domain" description="Carboxylesterase type B" evidence="6">
    <location>
        <begin position="97"/>
        <end position="597"/>
    </location>
</feature>
<dbReference type="FunFam" id="3.40.50.1820:FF:000263">
    <property type="entry name" value="Carboxylic ester hydrolase"/>
    <property type="match status" value="1"/>
</dbReference>
<dbReference type="HOGENOM" id="CLU_006586_10_3_1"/>
<dbReference type="InterPro" id="IPR002018">
    <property type="entry name" value="CarbesteraseB"/>
</dbReference>
<dbReference type="Gene3D" id="3.40.50.1820">
    <property type="entry name" value="alpha/beta hydrolase"/>
    <property type="match status" value="1"/>
</dbReference>
<sequence length="655" mass="72278">MASITLRKRLAFLFAISIFTIVLLYYWRLQYSPQAGEERMQPKPVIPEKPGLIKEPTNDDGTISQHSPTSISLIWSTSIDFMTETSHIPIATDTSPSPNVTISQGTFTGKQTSKYPQILEEFLGIPYALPPTGDRIFRPPIPVNASNAIFDVTKSAPRCMSGPDNEPQSEGCLHLNIYRPKGTNSSSEKVPVLIHVHGGAFNFGYANGREIASLVGWSKEPLIAVTFEYRVGALGFLPSKLMAEEGALNLGLKDQKLLFEWVQKHISAFGGDPDNVTLMGPSAGAHSIGHHLMNNDGSPPPFAKAIIESGGATARAVYSYDNPLHESQFSEFLDKLDLSSTPRAQILSKLRSLPVSAIKAASQQIFESYNPSLRWPFQPCVDGPGPNSIIPIPPIQAVLNNTYHRIPILTGYNTNEGSIFVPKAPNNAGSFIDFFHVLLPSLSMDDLSTLDSLYPNPDVKPNSPYAFNNTALIVGNQYRRLAKAYADFAYISPVRQTAYFASDEHPYENSRRNSTSFKKSPVYLYEYAVNSSILHGAAHGDQSPFPVFSSEVTRESKTIKDIAGMMHAYWTSFIISQIGDPNAIPGRYPARMLWSEYKGGNGKGKRQKMVFGRGNDEIAGGREKGVVVEMEEDRKDGKEGEACEFWWKRVGLWEG</sequence>
<comment type="caution">
    <text evidence="7">The sequence shown here is derived from an EMBL/GenBank/DDBJ whole genome shotgun (WGS) entry which is preliminary data.</text>
</comment>
<evidence type="ECO:0000256" key="1">
    <source>
        <dbReference type="ARBA" id="ARBA00005964"/>
    </source>
</evidence>
<keyword evidence="2 3" id="KW-0378">Hydrolase</keyword>
<keyword evidence="8" id="KW-1185">Reference proteome</keyword>
<evidence type="ECO:0000259" key="6">
    <source>
        <dbReference type="Pfam" id="PF00135"/>
    </source>
</evidence>
<dbReference type="AlphaFoldDB" id="W9CQI3"/>
<keyword evidence="5" id="KW-0472">Membrane</keyword>
<evidence type="ECO:0000313" key="7">
    <source>
        <dbReference type="EMBL" id="ESZ96864.1"/>
    </source>
</evidence>
<dbReference type="InterPro" id="IPR029058">
    <property type="entry name" value="AB_hydrolase_fold"/>
</dbReference>
<comment type="similarity">
    <text evidence="1 3">Belongs to the type-B carboxylesterase/lipase family.</text>
</comment>
<keyword evidence="5" id="KW-1133">Transmembrane helix</keyword>
<feature type="transmembrane region" description="Helical" evidence="5">
    <location>
        <begin position="12"/>
        <end position="29"/>
    </location>
</feature>
<dbReference type="InterPro" id="IPR019826">
    <property type="entry name" value="Carboxylesterase_B_AS"/>
</dbReference>
<feature type="region of interest" description="Disordered" evidence="4">
    <location>
        <begin position="40"/>
        <end position="65"/>
    </location>
</feature>
<dbReference type="EMBL" id="AYSA01000119">
    <property type="protein sequence ID" value="ESZ96864.1"/>
    <property type="molecule type" value="Genomic_DNA"/>
</dbReference>
<gene>
    <name evidence="7" type="ORF">SBOR_2729</name>
</gene>
<dbReference type="Proteomes" id="UP000019487">
    <property type="component" value="Unassembled WGS sequence"/>
</dbReference>
<dbReference type="Pfam" id="PF00135">
    <property type="entry name" value="COesterase"/>
    <property type="match status" value="1"/>
</dbReference>
<dbReference type="EC" id="3.1.1.-" evidence="3"/>
<dbReference type="PANTHER" id="PTHR11559">
    <property type="entry name" value="CARBOXYLESTERASE"/>
    <property type="match status" value="1"/>
</dbReference>
<dbReference type="OrthoDB" id="408631at2759"/>
<proteinExistence type="inferred from homology"/>
<reference evidence="7 8" key="1">
    <citation type="journal article" date="2014" name="Genome Announc.">
        <title>Draft genome sequence of Sclerotinia borealis, a psychrophilic plant pathogenic fungus.</title>
        <authorList>
            <person name="Mardanov A.V."/>
            <person name="Beletsky A.V."/>
            <person name="Kadnikov V.V."/>
            <person name="Ignatov A.N."/>
            <person name="Ravin N.V."/>
        </authorList>
    </citation>
    <scope>NUCLEOTIDE SEQUENCE [LARGE SCALE GENOMIC DNA]</scope>
    <source>
        <strain evidence="8">F-4157</strain>
    </source>
</reference>
<evidence type="ECO:0000256" key="2">
    <source>
        <dbReference type="ARBA" id="ARBA00022801"/>
    </source>
</evidence>
<dbReference type="SUPFAM" id="SSF53474">
    <property type="entry name" value="alpha/beta-Hydrolases"/>
    <property type="match status" value="1"/>
</dbReference>
<organism evidence="7 8">
    <name type="scientific">Sclerotinia borealis (strain F-4128)</name>
    <dbReference type="NCBI Taxonomy" id="1432307"/>
    <lineage>
        <taxon>Eukaryota</taxon>
        <taxon>Fungi</taxon>
        <taxon>Dikarya</taxon>
        <taxon>Ascomycota</taxon>
        <taxon>Pezizomycotina</taxon>
        <taxon>Leotiomycetes</taxon>
        <taxon>Helotiales</taxon>
        <taxon>Sclerotiniaceae</taxon>
        <taxon>Sclerotinia</taxon>
    </lineage>
</organism>
<dbReference type="InterPro" id="IPR050309">
    <property type="entry name" value="Type-B_Carboxylest/Lipase"/>
</dbReference>
<dbReference type="ESTHER" id="9helo-w9cqi3">
    <property type="family name" value="Fungal_carboxylesterase_lipase"/>
</dbReference>
<evidence type="ECO:0000256" key="4">
    <source>
        <dbReference type="SAM" id="MobiDB-lite"/>
    </source>
</evidence>
<name>W9CQI3_SCLBF</name>
<accession>W9CQI3</accession>